<evidence type="ECO:0000313" key="2">
    <source>
        <dbReference type="EMBL" id="KAG5668228.1"/>
    </source>
</evidence>
<gene>
    <name evidence="2" type="ORF">PVAND_016176</name>
</gene>
<dbReference type="AlphaFoldDB" id="A0A9J6BEC6"/>
<evidence type="ECO:0000256" key="1">
    <source>
        <dbReference type="SAM" id="MobiDB-lite"/>
    </source>
</evidence>
<feature type="region of interest" description="Disordered" evidence="1">
    <location>
        <begin position="37"/>
        <end position="107"/>
    </location>
</feature>
<feature type="compositionally biased region" description="Basic and acidic residues" evidence="1">
    <location>
        <begin position="67"/>
        <end position="107"/>
    </location>
</feature>
<accession>A0A9J6BEC6</accession>
<comment type="caution">
    <text evidence="2">The sequence shown here is derived from an EMBL/GenBank/DDBJ whole genome shotgun (WGS) entry which is preliminary data.</text>
</comment>
<name>A0A9J6BEC6_POLVA</name>
<evidence type="ECO:0000313" key="3">
    <source>
        <dbReference type="Proteomes" id="UP001107558"/>
    </source>
</evidence>
<reference evidence="2" key="1">
    <citation type="submission" date="2021-03" db="EMBL/GenBank/DDBJ databases">
        <title>Chromosome level genome of the anhydrobiotic midge Polypedilum vanderplanki.</title>
        <authorList>
            <person name="Yoshida Y."/>
            <person name="Kikawada T."/>
            <person name="Gusev O."/>
        </authorList>
    </citation>
    <scope>NUCLEOTIDE SEQUENCE</scope>
    <source>
        <strain evidence="2">NIAS01</strain>
        <tissue evidence="2">Whole body or cell culture</tissue>
    </source>
</reference>
<protein>
    <submittedName>
        <fullName evidence="2">Uncharacterized protein</fullName>
    </submittedName>
</protein>
<keyword evidence="3" id="KW-1185">Reference proteome</keyword>
<dbReference type="EMBL" id="JADBJN010000004">
    <property type="protein sequence ID" value="KAG5668228.1"/>
    <property type="molecule type" value="Genomic_DNA"/>
</dbReference>
<dbReference type="Proteomes" id="UP001107558">
    <property type="component" value="Chromosome 4"/>
</dbReference>
<proteinExistence type="predicted"/>
<organism evidence="2 3">
    <name type="scientific">Polypedilum vanderplanki</name>
    <name type="common">Sleeping chironomid midge</name>
    <dbReference type="NCBI Taxonomy" id="319348"/>
    <lineage>
        <taxon>Eukaryota</taxon>
        <taxon>Metazoa</taxon>
        <taxon>Ecdysozoa</taxon>
        <taxon>Arthropoda</taxon>
        <taxon>Hexapoda</taxon>
        <taxon>Insecta</taxon>
        <taxon>Pterygota</taxon>
        <taxon>Neoptera</taxon>
        <taxon>Endopterygota</taxon>
        <taxon>Diptera</taxon>
        <taxon>Nematocera</taxon>
        <taxon>Chironomoidea</taxon>
        <taxon>Chironomidae</taxon>
        <taxon>Chironominae</taxon>
        <taxon>Polypedilum</taxon>
        <taxon>Polypedilum</taxon>
    </lineage>
</organism>
<sequence>MANNKGILEEAAEKISDVKEKTKETFESAKEQIRKALYDDGPELDASKKSPLDRSKEMMHSVDQTFEDTKNIEKEPEKVAQNDAKENVEGAREKLVTPKGELNPEKEKKNFEKNKFYAFQKLDFPFSTQSVTTIFEGVFEPTTSAKVVPVVCTNLKKIIK</sequence>
<feature type="compositionally biased region" description="Basic and acidic residues" evidence="1">
    <location>
        <begin position="45"/>
        <end position="60"/>
    </location>
</feature>